<dbReference type="SMART" id="SM00448">
    <property type="entry name" value="REC"/>
    <property type="match status" value="1"/>
</dbReference>
<dbReference type="CDD" id="cd17536">
    <property type="entry name" value="REC_YesN-like"/>
    <property type="match status" value="1"/>
</dbReference>
<evidence type="ECO:0000313" key="13">
    <source>
        <dbReference type="EMBL" id="OPJ58393.1"/>
    </source>
</evidence>
<reference evidence="13 14" key="1">
    <citation type="submission" date="2017-03" db="EMBL/GenBank/DDBJ databases">
        <title>Genome sequence of Clostridium oryzae DSM 28571.</title>
        <authorList>
            <person name="Poehlein A."/>
            <person name="Daniel R."/>
        </authorList>
    </citation>
    <scope>NUCLEOTIDE SEQUENCE [LARGE SCALE GENOMIC DNA]</scope>
    <source>
        <strain evidence="13 14">DSM 28571</strain>
    </source>
</reference>
<feature type="modified residue" description="4-aspartylphosphate" evidence="10">
    <location>
        <position position="55"/>
    </location>
</feature>
<keyword evidence="7" id="KW-0238">DNA-binding</keyword>
<sequence length="530" mass="62000">MLKMVIIEDERLEREGLVDYFDWSSFGIEIVGTASDGIEGIELAEKERPDIIITDIKMPGMSGIEMCKEIRKFLPNTKIIILSGHDDFNYAKEAILFKTNAYVLKPIVDEEMLNAIQRVVKECTFEQEKINEQIHTREKLKKEYGRAKQKLFNDLLEGVLDKKELRERMLYYGVKYSEKNKFVVVYISFKDNRLESPEQFQLEFLKNLEKYAIFSEYRTKKEMCTILKFESEYYDTQIDNVINYLIELCNKDTFNAITAIGSRVDNLYDIDKSYKCADEALTYAEFWGLSGVIRYKDVVEKNKVSNEDIGKFIIQGNKFSKLLVHDVSSGDCEKVDEDLEQMFDYIAANRKMSVDYIKNYLQNVIYEISLLKYNLNRKSEDAIEVPSDSDSVLQLKSLQLIKKYVHEVFNNVLAILEDKRKNKDENVIKNIVNLIENRYMEDINLKVVAAEMFFSPNYLGTIFKKFTGKSFNDYLTECRMDKAKELLTKTNKKVSRVAKEVGMSNTSYFCIVFKHTYGMTPKEYQEMSLR</sequence>
<dbReference type="RefSeq" id="WP_079427093.1">
    <property type="nucleotide sequence ID" value="NZ_MZGV01000057.1"/>
</dbReference>
<dbReference type="PANTHER" id="PTHR42713:SF3">
    <property type="entry name" value="TRANSCRIPTIONAL REGULATORY PROTEIN HPTR"/>
    <property type="match status" value="1"/>
</dbReference>
<keyword evidence="4 10" id="KW-0597">Phosphoprotein</keyword>
<keyword evidence="3" id="KW-0963">Cytoplasm</keyword>
<evidence type="ECO:0000259" key="12">
    <source>
        <dbReference type="PROSITE" id="PS50110"/>
    </source>
</evidence>
<dbReference type="GO" id="GO:0043565">
    <property type="term" value="F:sequence-specific DNA binding"/>
    <property type="evidence" value="ECO:0007669"/>
    <property type="project" value="InterPro"/>
</dbReference>
<evidence type="ECO:0000256" key="7">
    <source>
        <dbReference type="ARBA" id="ARBA00023125"/>
    </source>
</evidence>
<accession>A0A1V4IEL6</accession>
<dbReference type="Gene3D" id="1.10.10.60">
    <property type="entry name" value="Homeodomain-like"/>
    <property type="match status" value="2"/>
</dbReference>
<evidence type="ECO:0000313" key="14">
    <source>
        <dbReference type="Proteomes" id="UP000190080"/>
    </source>
</evidence>
<dbReference type="PANTHER" id="PTHR42713">
    <property type="entry name" value="HISTIDINE KINASE-RELATED"/>
    <property type="match status" value="1"/>
</dbReference>
<comment type="subcellular location">
    <subcellularLocation>
        <location evidence="1">Cytoplasm</location>
    </subcellularLocation>
</comment>
<proteinExistence type="predicted"/>
<feature type="domain" description="HTH araC/xylS-type" evidence="11">
    <location>
        <begin position="429"/>
        <end position="527"/>
    </location>
</feature>
<keyword evidence="5" id="KW-0902">Two-component regulatory system</keyword>
<dbReference type="EMBL" id="MZGV01000057">
    <property type="protein sequence ID" value="OPJ58393.1"/>
    <property type="molecule type" value="Genomic_DNA"/>
</dbReference>
<dbReference type="GO" id="GO:0005737">
    <property type="term" value="C:cytoplasm"/>
    <property type="evidence" value="ECO:0007669"/>
    <property type="project" value="UniProtKB-SubCell"/>
</dbReference>
<dbReference type="PROSITE" id="PS50110">
    <property type="entry name" value="RESPONSE_REGULATORY"/>
    <property type="match status" value="1"/>
</dbReference>
<dbReference type="OrthoDB" id="384217at2"/>
<dbReference type="InterPro" id="IPR011006">
    <property type="entry name" value="CheY-like_superfamily"/>
</dbReference>
<gene>
    <name evidence="13" type="ORF">CLORY_36230</name>
</gene>
<protein>
    <recommendedName>
        <fullName evidence="2">Stage 0 sporulation protein A homolog</fullName>
    </recommendedName>
</protein>
<evidence type="ECO:0000256" key="6">
    <source>
        <dbReference type="ARBA" id="ARBA00023015"/>
    </source>
</evidence>
<dbReference type="SUPFAM" id="SSF52172">
    <property type="entry name" value="CheY-like"/>
    <property type="match status" value="1"/>
</dbReference>
<evidence type="ECO:0000256" key="9">
    <source>
        <dbReference type="ARBA" id="ARBA00024867"/>
    </source>
</evidence>
<dbReference type="InterPro" id="IPR009057">
    <property type="entry name" value="Homeodomain-like_sf"/>
</dbReference>
<dbReference type="PRINTS" id="PR00032">
    <property type="entry name" value="HTHARAC"/>
</dbReference>
<feature type="domain" description="Response regulatory" evidence="12">
    <location>
        <begin position="3"/>
        <end position="120"/>
    </location>
</feature>
<dbReference type="SMART" id="SM00342">
    <property type="entry name" value="HTH_ARAC"/>
    <property type="match status" value="1"/>
</dbReference>
<dbReference type="Pfam" id="PF12833">
    <property type="entry name" value="HTH_18"/>
    <property type="match status" value="1"/>
</dbReference>
<keyword evidence="8" id="KW-0804">Transcription</keyword>
<evidence type="ECO:0000256" key="5">
    <source>
        <dbReference type="ARBA" id="ARBA00023012"/>
    </source>
</evidence>
<name>A0A1V4IEL6_9CLOT</name>
<dbReference type="GO" id="GO:0003700">
    <property type="term" value="F:DNA-binding transcription factor activity"/>
    <property type="evidence" value="ECO:0007669"/>
    <property type="project" value="InterPro"/>
</dbReference>
<dbReference type="InterPro" id="IPR020449">
    <property type="entry name" value="Tscrpt_reg_AraC-type_HTH"/>
</dbReference>
<dbReference type="Gene3D" id="3.40.50.2300">
    <property type="match status" value="1"/>
</dbReference>
<organism evidence="13 14">
    <name type="scientific">Clostridium oryzae</name>
    <dbReference type="NCBI Taxonomy" id="1450648"/>
    <lineage>
        <taxon>Bacteria</taxon>
        <taxon>Bacillati</taxon>
        <taxon>Bacillota</taxon>
        <taxon>Clostridia</taxon>
        <taxon>Eubacteriales</taxon>
        <taxon>Clostridiaceae</taxon>
        <taxon>Clostridium</taxon>
    </lineage>
</organism>
<dbReference type="STRING" id="1450648.CLORY_36230"/>
<comment type="function">
    <text evidence="9">May play the central regulatory role in sporulation. It may be an element of the effector pathway responsible for the activation of sporulation genes in response to nutritional stress. Spo0A may act in concert with spo0H (a sigma factor) to control the expression of some genes that are critical to the sporulation process.</text>
</comment>
<evidence type="ECO:0000256" key="8">
    <source>
        <dbReference type="ARBA" id="ARBA00023163"/>
    </source>
</evidence>
<dbReference type="InterPro" id="IPR018060">
    <property type="entry name" value="HTH_AraC"/>
</dbReference>
<evidence type="ECO:0000256" key="3">
    <source>
        <dbReference type="ARBA" id="ARBA00022490"/>
    </source>
</evidence>
<evidence type="ECO:0000256" key="10">
    <source>
        <dbReference type="PROSITE-ProRule" id="PRU00169"/>
    </source>
</evidence>
<dbReference type="Proteomes" id="UP000190080">
    <property type="component" value="Unassembled WGS sequence"/>
</dbReference>
<keyword evidence="14" id="KW-1185">Reference proteome</keyword>
<dbReference type="AlphaFoldDB" id="A0A1V4IEL6"/>
<keyword evidence="6" id="KW-0805">Transcription regulation</keyword>
<dbReference type="PROSITE" id="PS01124">
    <property type="entry name" value="HTH_ARAC_FAMILY_2"/>
    <property type="match status" value="1"/>
</dbReference>
<evidence type="ECO:0000256" key="2">
    <source>
        <dbReference type="ARBA" id="ARBA00018672"/>
    </source>
</evidence>
<dbReference type="InterPro" id="IPR051552">
    <property type="entry name" value="HptR"/>
</dbReference>
<dbReference type="Pfam" id="PF00072">
    <property type="entry name" value="Response_reg"/>
    <property type="match status" value="1"/>
</dbReference>
<dbReference type="SUPFAM" id="SSF46689">
    <property type="entry name" value="Homeodomain-like"/>
    <property type="match status" value="2"/>
</dbReference>
<comment type="caution">
    <text evidence="13">The sequence shown here is derived from an EMBL/GenBank/DDBJ whole genome shotgun (WGS) entry which is preliminary data.</text>
</comment>
<evidence type="ECO:0000256" key="1">
    <source>
        <dbReference type="ARBA" id="ARBA00004496"/>
    </source>
</evidence>
<evidence type="ECO:0000259" key="11">
    <source>
        <dbReference type="PROSITE" id="PS01124"/>
    </source>
</evidence>
<dbReference type="InterPro" id="IPR001789">
    <property type="entry name" value="Sig_transdc_resp-reg_receiver"/>
</dbReference>
<evidence type="ECO:0000256" key="4">
    <source>
        <dbReference type="ARBA" id="ARBA00022553"/>
    </source>
</evidence>
<dbReference type="GO" id="GO:0000160">
    <property type="term" value="P:phosphorelay signal transduction system"/>
    <property type="evidence" value="ECO:0007669"/>
    <property type="project" value="UniProtKB-KW"/>
</dbReference>